<gene>
    <name evidence="11" type="ORF">PUN28_019857</name>
</gene>
<evidence type="ECO:0000256" key="8">
    <source>
        <dbReference type="ARBA" id="ARBA00023242"/>
    </source>
</evidence>
<dbReference type="GO" id="GO:0005634">
    <property type="term" value="C:nucleus"/>
    <property type="evidence" value="ECO:0007669"/>
    <property type="project" value="UniProtKB-SubCell"/>
</dbReference>
<dbReference type="SUPFAM" id="SSF48371">
    <property type="entry name" value="ARM repeat"/>
    <property type="match status" value="2"/>
</dbReference>
<evidence type="ECO:0000256" key="7">
    <source>
        <dbReference type="ARBA" id="ARBA00022990"/>
    </source>
</evidence>
<dbReference type="GO" id="GO:0031267">
    <property type="term" value="F:small GTPase binding"/>
    <property type="evidence" value="ECO:0007669"/>
    <property type="project" value="InterPro"/>
</dbReference>
<keyword evidence="6" id="KW-0653">Protein transport</keyword>
<keyword evidence="3" id="KW-0813">Transport</keyword>
<dbReference type="AlphaFoldDB" id="A0AAW2ED69"/>
<keyword evidence="9" id="KW-0175">Coiled coil</keyword>
<dbReference type="Proteomes" id="UP001430953">
    <property type="component" value="Unassembled WGS sequence"/>
</dbReference>
<dbReference type="PANTHER" id="PTHR10527">
    <property type="entry name" value="IMPORTIN BETA"/>
    <property type="match status" value="1"/>
</dbReference>
<dbReference type="GO" id="GO:0005737">
    <property type="term" value="C:cytoplasm"/>
    <property type="evidence" value="ECO:0007669"/>
    <property type="project" value="UniProtKB-SubCell"/>
</dbReference>
<proteinExistence type="predicted"/>
<dbReference type="Gene3D" id="1.25.10.10">
    <property type="entry name" value="Leucine-rich Repeat Variant"/>
    <property type="match status" value="1"/>
</dbReference>
<keyword evidence="7" id="KW-0007">Acetylation</keyword>
<evidence type="ECO:0000256" key="5">
    <source>
        <dbReference type="ARBA" id="ARBA00022737"/>
    </source>
</evidence>
<dbReference type="GO" id="GO:0006606">
    <property type="term" value="P:protein import into nucleus"/>
    <property type="evidence" value="ECO:0007669"/>
    <property type="project" value="InterPro"/>
</dbReference>
<evidence type="ECO:0000256" key="4">
    <source>
        <dbReference type="ARBA" id="ARBA00022490"/>
    </source>
</evidence>
<dbReference type="PROSITE" id="PS50166">
    <property type="entry name" value="IMPORTIN_B_NT"/>
    <property type="match status" value="1"/>
</dbReference>
<dbReference type="Pfam" id="PF25574">
    <property type="entry name" value="TPR_IMB1"/>
    <property type="match status" value="1"/>
</dbReference>
<evidence type="ECO:0000256" key="1">
    <source>
        <dbReference type="ARBA" id="ARBA00004123"/>
    </source>
</evidence>
<organism evidence="11 12">
    <name type="scientific">Cardiocondyla obscurior</name>
    <dbReference type="NCBI Taxonomy" id="286306"/>
    <lineage>
        <taxon>Eukaryota</taxon>
        <taxon>Metazoa</taxon>
        <taxon>Ecdysozoa</taxon>
        <taxon>Arthropoda</taxon>
        <taxon>Hexapoda</taxon>
        <taxon>Insecta</taxon>
        <taxon>Pterygota</taxon>
        <taxon>Neoptera</taxon>
        <taxon>Endopterygota</taxon>
        <taxon>Hymenoptera</taxon>
        <taxon>Apocrita</taxon>
        <taxon>Aculeata</taxon>
        <taxon>Formicoidea</taxon>
        <taxon>Formicidae</taxon>
        <taxon>Myrmicinae</taxon>
        <taxon>Cardiocondyla</taxon>
    </lineage>
</organism>
<dbReference type="InterPro" id="IPR011989">
    <property type="entry name" value="ARM-like"/>
</dbReference>
<feature type="domain" description="Importin N-terminal" evidence="10">
    <location>
        <begin position="22"/>
        <end position="106"/>
    </location>
</feature>
<accession>A0AAW2ED69</accession>
<dbReference type="InterPro" id="IPR001494">
    <property type="entry name" value="Importin-beta_N"/>
</dbReference>
<evidence type="ECO:0000256" key="2">
    <source>
        <dbReference type="ARBA" id="ARBA00004496"/>
    </source>
</evidence>
<comment type="subcellular location">
    <subcellularLocation>
        <location evidence="2">Cytoplasm</location>
    </subcellularLocation>
    <subcellularLocation>
        <location evidence="1">Nucleus</location>
    </subcellularLocation>
</comment>
<keyword evidence="8" id="KW-0539">Nucleus</keyword>
<evidence type="ECO:0000313" key="12">
    <source>
        <dbReference type="Proteomes" id="UP001430953"/>
    </source>
</evidence>
<name>A0AAW2ED69_9HYME</name>
<dbReference type="Pfam" id="PF02985">
    <property type="entry name" value="HEAT"/>
    <property type="match status" value="1"/>
</dbReference>
<evidence type="ECO:0000256" key="6">
    <source>
        <dbReference type="ARBA" id="ARBA00022927"/>
    </source>
</evidence>
<dbReference type="InterPro" id="IPR016024">
    <property type="entry name" value="ARM-type_fold"/>
</dbReference>
<dbReference type="SMART" id="SM00913">
    <property type="entry name" value="IBN_N"/>
    <property type="match status" value="1"/>
</dbReference>
<sequence length="1086" mass="121962">MEKIESLLLNMLKSDSDAILEASKELKKILQNPESVPALCQLVVTSTRPEVRQYATIVLRRRYTKGRNWTKLSKTIRTEFKKIILQALEHESEKSVRNSIIQLIGVIVKHELPTHEWPDIIHYVQRLINSDRLADKELGLYTLSIMTDVTPETYVTHARSLVLLLAQTLNHLQNNSQSAGSPAASYILNTLKHLVPVAKHDEVTTNSYGTIMPLVIGTIQVLSENKDETFAIQGFDLLDELCENMIIVVTPHVKSLVHMCLTIIANKDTEDSLKVRVISFIGWLARLKKKALVKHKLVEPIVDMLFAVMISKPNEDEDYSSSENENNILTSATQTLDLLAMHLPPEKLIPHLLRHIEPGLRNPDDYVKKTSYVAIAVLAEGCAEHIRSNYLELFLRCICEGISHPAPTVRNAALYALGQYSEHLQPEISNYSSELLPVLFDYLGQVATYVKQEKKEPHAVGRMFYALEMFCENLHERILPYLSKLMERLFDILNADTSSHVKELALSAIGAAACASKEHMLPYFETIINILNNYLTTEPSKENMCLQVQAIDTLGVIARSIGREHFAPLAATSLDLGLKLLRSTIDPDLRKSLYGLFAAISTVMKKDMAVTLPEIVDNMIMSIRSADGILMHFKDDGANSFTIYDNLSDTENEEEEDIECTDNEEDNDDIEGYSVENAYMEEKEESVMALKEIAEYTEEAFMPYLEKSFEEIFKLINYPQEDIRKASIEALLQFCINLSKINSDGGKEALLKALSMFVPKLSELIRLDEEPSVAISSLEAYQELLREVKADVIVGVGHKEAIINCVVDVMQGNTACQDQEETGGIDGEAEQDELLIECAGTVFSSLGRILSAEEFTLCFQMILPLFIKRLKTETNSEGQRSFAVGTMAECLPGLKHMTATFVTQLLPVFLQSGAHDPCSEVRNNCFFGIGELVLYGKEAVYPHYPNILESLSCAIAKETDGAVRDNVVGAIARLIITNYSNLPLDQVFPVFVEQLPLKADFQEYKAVFKSILTLYQAGVTLLQSYIHTLLKVAVFVLHEEKAVDAETQNLVMEFIKSAQRDFVNEWNALFTELPPEVVTNIQRIFS</sequence>
<evidence type="ECO:0000256" key="9">
    <source>
        <dbReference type="SAM" id="Coils"/>
    </source>
</evidence>
<dbReference type="InterPro" id="IPR000357">
    <property type="entry name" value="HEAT"/>
</dbReference>
<dbReference type="InterPro" id="IPR058584">
    <property type="entry name" value="IMB1_TNPO1-like_TPR"/>
</dbReference>
<evidence type="ECO:0000259" key="10">
    <source>
        <dbReference type="PROSITE" id="PS50166"/>
    </source>
</evidence>
<feature type="coiled-coil region" evidence="9">
    <location>
        <begin position="644"/>
        <end position="699"/>
    </location>
</feature>
<keyword evidence="5" id="KW-0677">Repeat</keyword>
<keyword evidence="12" id="KW-1185">Reference proteome</keyword>
<dbReference type="InterPro" id="IPR057672">
    <property type="entry name" value="TPR_IPO4/5"/>
</dbReference>
<evidence type="ECO:0000256" key="3">
    <source>
        <dbReference type="ARBA" id="ARBA00022448"/>
    </source>
</evidence>
<dbReference type="EMBL" id="JADYXP020000027">
    <property type="protein sequence ID" value="KAL0099727.1"/>
    <property type="molecule type" value="Genomic_DNA"/>
</dbReference>
<dbReference type="Pfam" id="PF25780">
    <property type="entry name" value="TPR_IPO5"/>
    <property type="match status" value="1"/>
</dbReference>
<protein>
    <recommendedName>
        <fullName evidence="10">Importin N-terminal domain-containing protein</fullName>
    </recommendedName>
</protein>
<comment type="caution">
    <text evidence="11">The sequence shown here is derived from an EMBL/GenBank/DDBJ whole genome shotgun (WGS) entry which is preliminary data.</text>
</comment>
<dbReference type="Pfam" id="PF03810">
    <property type="entry name" value="IBN_N"/>
    <property type="match status" value="1"/>
</dbReference>
<keyword evidence="4" id="KW-0963">Cytoplasm</keyword>
<dbReference type="InterPro" id="IPR040122">
    <property type="entry name" value="Importin_beta"/>
</dbReference>
<reference evidence="11 12" key="1">
    <citation type="submission" date="2023-03" db="EMBL/GenBank/DDBJ databases">
        <title>High recombination rates correlate with genetic variation in Cardiocondyla obscurior ants.</title>
        <authorList>
            <person name="Errbii M."/>
        </authorList>
    </citation>
    <scope>NUCLEOTIDE SEQUENCE [LARGE SCALE GENOMIC DNA]</scope>
    <source>
        <strain evidence="11">Alpha-2009</strain>
        <tissue evidence="11">Whole body</tissue>
    </source>
</reference>
<evidence type="ECO:0000313" key="11">
    <source>
        <dbReference type="EMBL" id="KAL0099727.1"/>
    </source>
</evidence>